<name>A0A238BKK0_9BILA</name>
<dbReference type="EMBL" id="KZ271218">
    <property type="protein sequence ID" value="OZC05416.1"/>
    <property type="molecule type" value="Genomic_DNA"/>
</dbReference>
<comment type="subcellular location">
    <subcellularLocation>
        <location evidence="1">Virion</location>
    </subcellularLocation>
</comment>
<gene>
    <name evidence="3" type="ORF">X798_07612</name>
</gene>
<evidence type="ECO:0000259" key="2">
    <source>
        <dbReference type="Pfam" id="PF00517"/>
    </source>
</evidence>
<feature type="non-terminal residue" evidence="3">
    <location>
        <position position="1"/>
    </location>
</feature>
<dbReference type="Pfam" id="PF00517">
    <property type="entry name" value="GP41"/>
    <property type="match status" value="1"/>
</dbReference>
<evidence type="ECO:0000313" key="3">
    <source>
        <dbReference type="EMBL" id="OZC05416.1"/>
    </source>
</evidence>
<evidence type="ECO:0000256" key="1">
    <source>
        <dbReference type="ARBA" id="ARBA00004328"/>
    </source>
</evidence>
<dbReference type="GO" id="GO:0005198">
    <property type="term" value="F:structural molecule activity"/>
    <property type="evidence" value="ECO:0007669"/>
    <property type="project" value="InterPro"/>
</dbReference>
<feature type="domain" description="Retroviral envelope protein GP41-like" evidence="2">
    <location>
        <begin position="1"/>
        <end position="123"/>
    </location>
</feature>
<keyword evidence="4" id="KW-1185">Reference proteome</keyword>
<proteinExistence type="predicted"/>
<dbReference type="AlphaFoldDB" id="A0A238BKK0"/>
<accession>A0A238BKK0</accession>
<organism evidence="3 4">
    <name type="scientific">Onchocerca flexuosa</name>
    <dbReference type="NCBI Taxonomy" id="387005"/>
    <lineage>
        <taxon>Eukaryota</taxon>
        <taxon>Metazoa</taxon>
        <taxon>Ecdysozoa</taxon>
        <taxon>Nematoda</taxon>
        <taxon>Chromadorea</taxon>
        <taxon>Rhabditida</taxon>
        <taxon>Spirurina</taxon>
        <taxon>Spiruromorpha</taxon>
        <taxon>Filarioidea</taxon>
        <taxon>Onchocercidae</taxon>
        <taxon>Onchocerca</taxon>
    </lineage>
</organism>
<dbReference type="PANTHER" id="PTHR34313">
    <property type="entry name" value="ENDOGENOUS RETROVIRUS GROUP K MEMBER 113 ENV POLYPROTEIN-RELATED"/>
    <property type="match status" value="1"/>
</dbReference>
<sequence>QSVHTASIVDDLAKNTSKALGIQEDIDRKLEDRLNALYDAVRFLGEEVQGLKLRTKIRCHANYRWICVTPKIYNDTETPWDRVKSHLDGIWHNENISLDLLQLHQEILDIENAPRASMDLAENAEEGRGHASGISAFCVHYSLYHKEICQRAVGHQGCPTQ</sequence>
<dbReference type="OrthoDB" id="9717702at2759"/>
<dbReference type="InterPro" id="IPR051255">
    <property type="entry name" value="Retroviral_env_glycoprotein"/>
</dbReference>
<evidence type="ECO:0000313" key="4">
    <source>
        <dbReference type="Proteomes" id="UP000242913"/>
    </source>
</evidence>
<reference evidence="3 4" key="1">
    <citation type="submission" date="2015-12" db="EMBL/GenBank/DDBJ databases">
        <title>Draft genome of the nematode, Onchocerca flexuosa.</title>
        <authorList>
            <person name="Mitreva M."/>
        </authorList>
    </citation>
    <scope>NUCLEOTIDE SEQUENCE [LARGE SCALE GENOMIC DNA]</scope>
    <source>
        <strain evidence="3">Red Deer</strain>
    </source>
</reference>
<dbReference type="Proteomes" id="UP000242913">
    <property type="component" value="Unassembled WGS sequence"/>
</dbReference>
<protein>
    <submittedName>
        <fullName evidence="3">Env gp36 protein</fullName>
    </submittedName>
</protein>
<dbReference type="PANTHER" id="PTHR34313:SF2">
    <property type="entry name" value="ENDOGENOUS RETROVIRUS GROUP K MEMBER 21 ENV POLYPROTEIN-LIKE"/>
    <property type="match status" value="1"/>
</dbReference>
<dbReference type="InterPro" id="IPR000328">
    <property type="entry name" value="GP41-like"/>
</dbReference>